<proteinExistence type="predicted"/>
<keyword evidence="1" id="KW-0472">Membrane</keyword>
<feature type="transmembrane region" description="Helical" evidence="1">
    <location>
        <begin position="131"/>
        <end position="152"/>
    </location>
</feature>
<gene>
    <name evidence="2" type="ORF">DFR24_4526</name>
</gene>
<evidence type="ECO:0000313" key="2">
    <source>
        <dbReference type="EMBL" id="TDU24261.1"/>
    </source>
</evidence>
<evidence type="ECO:0000313" key="3">
    <source>
        <dbReference type="Proteomes" id="UP000295341"/>
    </source>
</evidence>
<feature type="transmembrane region" description="Helical" evidence="1">
    <location>
        <begin position="43"/>
        <end position="72"/>
    </location>
</feature>
<evidence type="ECO:0008006" key="4">
    <source>
        <dbReference type="Google" id="ProtNLM"/>
    </source>
</evidence>
<feature type="transmembrane region" description="Helical" evidence="1">
    <location>
        <begin position="164"/>
        <end position="189"/>
    </location>
</feature>
<evidence type="ECO:0000256" key="1">
    <source>
        <dbReference type="SAM" id="Phobius"/>
    </source>
</evidence>
<sequence length="196" mass="21288">MLQSVLTATFNLLFFRAGPQDFPYDPRLTGWLLPLAALSNYFVLQLALPAILAAAIGLAMVIALSFTTRLYLRSRKLEARYMQTLHALLAVSSVLTLALALPFSEIAPQLEKFAAMNPGATEPMPELQFPAWAGFTMNLLNIWNFAVNVHIYRQSGNASLAGGVLVTMLIAFAVLMFVLFFASFVAALFGGSPTPG</sequence>
<keyword evidence="3" id="KW-1185">Reference proteome</keyword>
<keyword evidence="1" id="KW-1133">Transmembrane helix</keyword>
<keyword evidence="1" id="KW-0812">Transmembrane</keyword>
<comment type="caution">
    <text evidence="2">The sequence shown here is derived from an EMBL/GenBank/DDBJ whole genome shotgun (WGS) entry which is preliminary data.</text>
</comment>
<protein>
    <recommendedName>
        <fullName evidence="4">Yip1 domain-containing protein</fullName>
    </recommendedName>
</protein>
<accession>A0A4S3K9Z9</accession>
<dbReference type="EMBL" id="SOBT01000012">
    <property type="protein sequence ID" value="TDU24261.1"/>
    <property type="molecule type" value="Genomic_DNA"/>
</dbReference>
<feature type="transmembrane region" description="Helical" evidence="1">
    <location>
        <begin position="84"/>
        <end position="103"/>
    </location>
</feature>
<reference evidence="2 3" key="1">
    <citation type="submission" date="2019-03" db="EMBL/GenBank/DDBJ databases">
        <title>Genomic Encyclopedia of Type Strains, Phase IV (KMG-IV): sequencing the most valuable type-strain genomes for metagenomic binning, comparative biology and taxonomic classification.</title>
        <authorList>
            <person name="Goeker M."/>
        </authorList>
    </citation>
    <scope>NUCLEOTIDE SEQUENCE [LARGE SCALE GENOMIC DNA]</scope>
    <source>
        <strain evidence="2 3">DSM 26377</strain>
    </source>
</reference>
<dbReference type="RefSeq" id="WP_133883677.1">
    <property type="nucleotide sequence ID" value="NZ_MWIN01000003.1"/>
</dbReference>
<dbReference type="OrthoDB" id="7063835at2"/>
<organism evidence="2 3">
    <name type="scientific">Panacagrimonas perspica</name>
    <dbReference type="NCBI Taxonomy" id="381431"/>
    <lineage>
        <taxon>Bacteria</taxon>
        <taxon>Pseudomonadati</taxon>
        <taxon>Pseudomonadota</taxon>
        <taxon>Gammaproteobacteria</taxon>
        <taxon>Nevskiales</taxon>
        <taxon>Nevskiaceae</taxon>
        <taxon>Panacagrimonas</taxon>
    </lineage>
</organism>
<dbReference type="Proteomes" id="UP000295341">
    <property type="component" value="Unassembled WGS sequence"/>
</dbReference>
<name>A0A4S3K9Z9_9GAMM</name>
<dbReference type="AlphaFoldDB" id="A0A4S3K9Z9"/>